<dbReference type="EMBL" id="JASCZI010185472">
    <property type="protein sequence ID" value="MED6190505.1"/>
    <property type="molecule type" value="Genomic_DNA"/>
</dbReference>
<comment type="caution">
    <text evidence="2">The sequence shown here is derived from an EMBL/GenBank/DDBJ whole genome shotgun (WGS) entry which is preliminary data.</text>
</comment>
<evidence type="ECO:0000313" key="3">
    <source>
        <dbReference type="Proteomes" id="UP001341840"/>
    </source>
</evidence>
<feature type="non-terminal residue" evidence="2">
    <location>
        <position position="1"/>
    </location>
</feature>
<evidence type="ECO:0000313" key="2">
    <source>
        <dbReference type="EMBL" id="MED6190505.1"/>
    </source>
</evidence>
<name>A0ABU6X1H6_9FABA</name>
<proteinExistence type="predicted"/>
<dbReference type="Proteomes" id="UP001341840">
    <property type="component" value="Unassembled WGS sequence"/>
</dbReference>
<organism evidence="2 3">
    <name type="scientific">Stylosanthes scabra</name>
    <dbReference type="NCBI Taxonomy" id="79078"/>
    <lineage>
        <taxon>Eukaryota</taxon>
        <taxon>Viridiplantae</taxon>
        <taxon>Streptophyta</taxon>
        <taxon>Embryophyta</taxon>
        <taxon>Tracheophyta</taxon>
        <taxon>Spermatophyta</taxon>
        <taxon>Magnoliopsida</taxon>
        <taxon>eudicotyledons</taxon>
        <taxon>Gunneridae</taxon>
        <taxon>Pentapetalae</taxon>
        <taxon>rosids</taxon>
        <taxon>fabids</taxon>
        <taxon>Fabales</taxon>
        <taxon>Fabaceae</taxon>
        <taxon>Papilionoideae</taxon>
        <taxon>50 kb inversion clade</taxon>
        <taxon>dalbergioids sensu lato</taxon>
        <taxon>Dalbergieae</taxon>
        <taxon>Pterocarpus clade</taxon>
        <taxon>Stylosanthes</taxon>
    </lineage>
</organism>
<reference evidence="2 3" key="1">
    <citation type="journal article" date="2023" name="Plants (Basel)">
        <title>Bridging the Gap: Combining Genomics and Transcriptomics Approaches to Understand Stylosanthes scabra, an Orphan Legume from the Brazilian Caatinga.</title>
        <authorList>
            <person name="Ferreira-Neto J.R.C."/>
            <person name="da Silva M.D."/>
            <person name="Binneck E."/>
            <person name="de Melo N.F."/>
            <person name="da Silva R.H."/>
            <person name="de Melo A.L.T.M."/>
            <person name="Pandolfi V."/>
            <person name="Bustamante F.O."/>
            <person name="Brasileiro-Vidal A.C."/>
            <person name="Benko-Iseppon A.M."/>
        </authorList>
    </citation>
    <scope>NUCLEOTIDE SEQUENCE [LARGE SCALE GENOMIC DNA]</scope>
    <source>
        <tissue evidence="2">Leaves</tissue>
    </source>
</reference>
<protein>
    <submittedName>
        <fullName evidence="2">Uncharacterized protein</fullName>
    </submittedName>
</protein>
<accession>A0ABU6X1H6</accession>
<sequence>HVGPTNCLWASPPRNGNKATRDVAIPTRGVASTISIPTRCEKLSRATKGAVPILPKGTREDAKRVDKLQEEFFQSHGKITRRSRGVKD</sequence>
<feature type="region of interest" description="Disordered" evidence="1">
    <location>
        <begin position="1"/>
        <end position="20"/>
    </location>
</feature>
<keyword evidence="3" id="KW-1185">Reference proteome</keyword>
<gene>
    <name evidence="2" type="ORF">PIB30_106526</name>
</gene>
<evidence type="ECO:0000256" key="1">
    <source>
        <dbReference type="SAM" id="MobiDB-lite"/>
    </source>
</evidence>